<evidence type="ECO:0000313" key="5">
    <source>
        <dbReference type="Proteomes" id="UP000006643"/>
    </source>
</evidence>
<dbReference type="AlphaFoldDB" id="D0NTX3"/>
<name>D0NTX3_PHYIT</name>
<feature type="region of interest" description="Disordered" evidence="2">
    <location>
        <begin position="96"/>
        <end position="115"/>
    </location>
</feature>
<dbReference type="Pfam" id="PF00734">
    <property type="entry name" value="CBM_1"/>
    <property type="match status" value="1"/>
</dbReference>
<protein>
    <recommendedName>
        <fullName evidence="3">CBM1 domain-containing protein</fullName>
    </recommendedName>
</protein>
<feature type="domain" description="CBM1" evidence="3">
    <location>
        <begin position="61"/>
        <end position="85"/>
    </location>
</feature>
<feature type="compositionally biased region" description="Pro residues" evidence="2">
    <location>
        <begin position="13"/>
        <end position="25"/>
    </location>
</feature>
<reference evidence="5" key="1">
    <citation type="journal article" date="2009" name="Nature">
        <title>Genome sequence and analysis of the Irish potato famine pathogen Phytophthora infestans.</title>
        <authorList>
            <consortium name="The Broad Institute Genome Sequencing Platform"/>
            <person name="Haas B.J."/>
            <person name="Kamoun S."/>
            <person name="Zody M.C."/>
            <person name="Jiang R.H."/>
            <person name="Handsaker R.E."/>
            <person name="Cano L.M."/>
            <person name="Grabherr M."/>
            <person name="Kodira C.D."/>
            <person name="Raffaele S."/>
            <person name="Torto-Alalibo T."/>
            <person name="Bozkurt T.O."/>
            <person name="Ah-Fong A.M."/>
            <person name="Alvarado L."/>
            <person name="Anderson V.L."/>
            <person name="Armstrong M.R."/>
            <person name="Avrova A."/>
            <person name="Baxter L."/>
            <person name="Beynon J."/>
            <person name="Boevink P.C."/>
            <person name="Bollmann S.R."/>
            <person name="Bos J.I."/>
            <person name="Bulone V."/>
            <person name="Cai G."/>
            <person name="Cakir C."/>
            <person name="Carrington J.C."/>
            <person name="Chawner M."/>
            <person name="Conti L."/>
            <person name="Costanzo S."/>
            <person name="Ewan R."/>
            <person name="Fahlgren N."/>
            <person name="Fischbach M.A."/>
            <person name="Fugelstad J."/>
            <person name="Gilroy E.M."/>
            <person name="Gnerre S."/>
            <person name="Green P.J."/>
            <person name="Grenville-Briggs L.J."/>
            <person name="Griffith J."/>
            <person name="Grunwald N.J."/>
            <person name="Horn K."/>
            <person name="Horner N.R."/>
            <person name="Hu C.H."/>
            <person name="Huitema E."/>
            <person name="Jeong D.H."/>
            <person name="Jones A.M."/>
            <person name="Jones J.D."/>
            <person name="Jones R.W."/>
            <person name="Karlsson E.K."/>
            <person name="Kunjeti S.G."/>
            <person name="Lamour K."/>
            <person name="Liu Z."/>
            <person name="Ma L."/>
            <person name="Maclean D."/>
            <person name="Chibucos M.C."/>
            <person name="McDonald H."/>
            <person name="McWalters J."/>
            <person name="Meijer H.J."/>
            <person name="Morgan W."/>
            <person name="Morris P.F."/>
            <person name="Munro C.A."/>
            <person name="O'Neill K."/>
            <person name="Ospina-Giraldo M."/>
            <person name="Pinzon A."/>
            <person name="Pritchard L."/>
            <person name="Ramsahoye B."/>
            <person name="Ren Q."/>
            <person name="Restrepo S."/>
            <person name="Roy S."/>
            <person name="Sadanandom A."/>
            <person name="Savidor A."/>
            <person name="Schornack S."/>
            <person name="Schwartz D.C."/>
            <person name="Schumann U.D."/>
            <person name="Schwessinger B."/>
            <person name="Seyer L."/>
            <person name="Sharpe T."/>
            <person name="Silvar C."/>
            <person name="Song J."/>
            <person name="Studholme D.J."/>
            <person name="Sykes S."/>
            <person name="Thines M."/>
            <person name="van de Vondervoort P.J."/>
            <person name="Phuntumart V."/>
            <person name="Wawra S."/>
            <person name="Weide R."/>
            <person name="Win J."/>
            <person name="Young C."/>
            <person name="Zhou S."/>
            <person name="Fry W."/>
            <person name="Meyers B.C."/>
            <person name="van West P."/>
            <person name="Ristaino J."/>
            <person name="Govers F."/>
            <person name="Birch P.R."/>
            <person name="Whisson S.C."/>
            <person name="Judelson H.S."/>
            <person name="Nusbaum C."/>
        </authorList>
    </citation>
    <scope>NUCLEOTIDE SEQUENCE [LARGE SCALE GENOMIC DNA]</scope>
    <source>
        <strain evidence="5">T30-4</strain>
    </source>
</reference>
<dbReference type="GeneID" id="9465328"/>
<dbReference type="HOGENOM" id="CLU_1306989_0_0_1"/>
<keyword evidence="5" id="KW-1185">Reference proteome</keyword>
<dbReference type="eggNOG" id="ENOG502SQXB">
    <property type="taxonomic scope" value="Eukaryota"/>
</dbReference>
<dbReference type="EMBL" id="DS028161">
    <property type="protein sequence ID" value="EEY65085.1"/>
    <property type="molecule type" value="Genomic_DNA"/>
</dbReference>
<dbReference type="GO" id="GO:0005975">
    <property type="term" value="P:carbohydrate metabolic process"/>
    <property type="evidence" value="ECO:0007669"/>
    <property type="project" value="InterPro"/>
</dbReference>
<dbReference type="GO" id="GO:0005576">
    <property type="term" value="C:extracellular region"/>
    <property type="evidence" value="ECO:0007669"/>
    <property type="project" value="InterPro"/>
</dbReference>
<accession>D0NTX3</accession>
<dbReference type="InterPro" id="IPR000254">
    <property type="entry name" value="CBD"/>
</dbReference>
<dbReference type="KEGG" id="pif:PITG_16553"/>
<gene>
    <name evidence="4" type="ORF">PITG_16553</name>
</gene>
<evidence type="ECO:0000256" key="2">
    <source>
        <dbReference type="SAM" id="MobiDB-lite"/>
    </source>
</evidence>
<feature type="compositionally biased region" description="Basic residues" evidence="2">
    <location>
        <begin position="1"/>
        <end position="10"/>
    </location>
</feature>
<dbReference type="VEuPathDB" id="FungiDB:PITG_16553"/>
<dbReference type="InParanoid" id="D0NTX3"/>
<proteinExistence type="predicted"/>
<evidence type="ECO:0000256" key="1">
    <source>
        <dbReference type="ARBA" id="ARBA00022729"/>
    </source>
</evidence>
<evidence type="ECO:0000259" key="3">
    <source>
        <dbReference type="Pfam" id="PF00734"/>
    </source>
</evidence>
<sequence>MCSAARRRKPRGEPAPPALPAPPEPVAVTPAVSVSSTLTTTRIRQKIPQTDESCTITNESQCDGQNWTGSTCCADPAYECRKSDDGQNVKRCQKVAHADSEDSNSDDDYSHSDDGSYIEGDVEYSSYVDDWEDCTSIDVGCSNPTSYCVLHSLHYAQCKPETLPQGELCGQNDGTNVWWYPFCATGESCQPKGTDFRCAKNKKRHHHHRRA</sequence>
<organism evidence="4 5">
    <name type="scientific">Phytophthora infestans (strain T30-4)</name>
    <name type="common">Potato late blight agent</name>
    <dbReference type="NCBI Taxonomy" id="403677"/>
    <lineage>
        <taxon>Eukaryota</taxon>
        <taxon>Sar</taxon>
        <taxon>Stramenopiles</taxon>
        <taxon>Oomycota</taxon>
        <taxon>Peronosporomycetes</taxon>
        <taxon>Peronosporales</taxon>
        <taxon>Peronosporaceae</taxon>
        <taxon>Phytophthora</taxon>
    </lineage>
</organism>
<dbReference type="RefSeq" id="XP_002897573.1">
    <property type="nucleotide sequence ID" value="XM_002897527.1"/>
</dbReference>
<dbReference type="GO" id="GO:0030248">
    <property type="term" value="F:cellulose binding"/>
    <property type="evidence" value="ECO:0007669"/>
    <property type="project" value="InterPro"/>
</dbReference>
<feature type="region of interest" description="Disordered" evidence="2">
    <location>
        <begin position="1"/>
        <end position="27"/>
    </location>
</feature>
<dbReference type="Proteomes" id="UP000006643">
    <property type="component" value="Unassembled WGS sequence"/>
</dbReference>
<keyword evidence="1" id="KW-0732">Signal</keyword>
<dbReference type="OMA" id="NESSICV"/>
<evidence type="ECO:0000313" key="4">
    <source>
        <dbReference type="EMBL" id="EEY65085.1"/>
    </source>
</evidence>
<dbReference type="OrthoDB" id="88433at2759"/>